<evidence type="ECO:0000256" key="5">
    <source>
        <dbReference type="ARBA" id="ARBA00022679"/>
    </source>
</evidence>
<evidence type="ECO:0000313" key="13">
    <source>
        <dbReference type="Proteomes" id="UP000546970"/>
    </source>
</evidence>
<dbReference type="Gene3D" id="3.40.930.10">
    <property type="entry name" value="Mannitol-specific EII, Chain A"/>
    <property type="match status" value="1"/>
</dbReference>
<feature type="domain" description="PTS EIIA type-2" evidence="11">
    <location>
        <begin position="4"/>
        <end position="147"/>
    </location>
</feature>
<evidence type="ECO:0000256" key="6">
    <source>
        <dbReference type="ARBA" id="ARBA00022683"/>
    </source>
</evidence>
<reference evidence="12 13" key="1">
    <citation type="submission" date="2020-04" db="EMBL/GenBank/DDBJ databases">
        <title>Collinsella sp. KGMB02528 nov., an anaerobic actinobacterium isolated from human feces.</title>
        <authorList>
            <person name="Han K.-I."/>
            <person name="Eom M.K."/>
            <person name="Kim J.-S."/>
            <person name="Lee K.C."/>
            <person name="Suh M.K."/>
            <person name="Park S.-H."/>
            <person name="Lee J.H."/>
            <person name="Kang S.W."/>
            <person name="Park J.-E."/>
            <person name="Oh B.S."/>
            <person name="Yu S.Y."/>
            <person name="Choi S.-H."/>
            <person name="Lee D.H."/>
            <person name="Yoon H."/>
            <person name="Kim B.-Y."/>
            <person name="Lee J.H."/>
            <person name="Lee J.-S."/>
        </authorList>
    </citation>
    <scope>NUCLEOTIDE SEQUENCE [LARGE SCALE GENOMIC DNA]</scope>
    <source>
        <strain evidence="12 13">KGMB02528</strain>
    </source>
</reference>
<proteinExistence type="predicted"/>
<evidence type="ECO:0000256" key="3">
    <source>
        <dbReference type="ARBA" id="ARBA00022490"/>
    </source>
</evidence>
<dbReference type="Pfam" id="PF00359">
    <property type="entry name" value="PTS_EIIA_2"/>
    <property type="match status" value="1"/>
</dbReference>
<dbReference type="CDD" id="cd00211">
    <property type="entry name" value="PTS_IIA_fru"/>
    <property type="match status" value="1"/>
</dbReference>
<comment type="function">
    <text evidence="8">The phosphoenolpyruvate-dependent sugar phosphotransferase system (sugar PTS), a major carbohydrate active transport system, catalyzes the phosphorylation of incoming sugar substrates concomitantly with their translocation across the cell membrane. The enzyme II UlaABC PTS system is involved in ascorbate transport.</text>
</comment>
<keyword evidence="6" id="KW-0598">Phosphotransferase system</keyword>
<comment type="caution">
    <text evidence="12">The sequence shown here is derived from an EMBL/GenBank/DDBJ whole genome shotgun (WGS) entry which is preliminary data.</text>
</comment>
<name>A0A7X9UDC4_9ACTN</name>
<dbReference type="InterPro" id="IPR051351">
    <property type="entry name" value="Ascorbate-PTS_EIIA_comp"/>
</dbReference>
<evidence type="ECO:0000256" key="10">
    <source>
        <dbReference type="ARBA" id="ARBA00042072"/>
    </source>
</evidence>
<keyword evidence="13" id="KW-1185">Reference proteome</keyword>
<dbReference type="EMBL" id="JABBCP010000007">
    <property type="protein sequence ID" value="NMF56408.1"/>
    <property type="molecule type" value="Genomic_DNA"/>
</dbReference>
<keyword evidence="12" id="KW-0762">Sugar transport</keyword>
<evidence type="ECO:0000256" key="4">
    <source>
        <dbReference type="ARBA" id="ARBA00022553"/>
    </source>
</evidence>
<evidence type="ECO:0000256" key="9">
    <source>
        <dbReference type="ARBA" id="ARBA00041175"/>
    </source>
</evidence>
<dbReference type="GO" id="GO:0016301">
    <property type="term" value="F:kinase activity"/>
    <property type="evidence" value="ECO:0007669"/>
    <property type="project" value="UniProtKB-KW"/>
</dbReference>
<protein>
    <recommendedName>
        <fullName evidence="9">Ascorbate-specific PTS system EIIA component</fullName>
    </recommendedName>
    <alternativeName>
        <fullName evidence="10">Ascorbate-specific phosphotransferase enzyme IIA component</fullName>
    </alternativeName>
</protein>
<gene>
    <name evidence="12" type="ORF">HF320_08745</name>
</gene>
<evidence type="ECO:0000256" key="8">
    <source>
        <dbReference type="ARBA" id="ARBA00037387"/>
    </source>
</evidence>
<dbReference type="GO" id="GO:0005737">
    <property type="term" value="C:cytoplasm"/>
    <property type="evidence" value="ECO:0007669"/>
    <property type="project" value="UniProtKB-SubCell"/>
</dbReference>
<evidence type="ECO:0000256" key="7">
    <source>
        <dbReference type="ARBA" id="ARBA00022777"/>
    </source>
</evidence>
<sequence>MLENWLEPQCVSLHNKVDSYEEAIAIGGDLLVSAGKATESFTKRMISAVEEFGPYMVIAPGIAIPHARPEDGALAVGLSLITLDTPVNFGSPENDPVSLVICLCSTDSESHLDALARLVSLLEDKRNVDGILNAADVSEVMDLISRF</sequence>
<dbReference type="PROSITE" id="PS51094">
    <property type="entry name" value="PTS_EIIA_TYPE_2"/>
    <property type="match status" value="1"/>
</dbReference>
<dbReference type="GO" id="GO:0009401">
    <property type="term" value="P:phosphoenolpyruvate-dependent sugar phosphotransferase system"/>
    <property type="evidence" value="ECO:0007669"/>
    <property type="project" value="UniProtKB-KW"/>
</dbReference>
<dbReference type="PANTHER" id="PTHR36203">
    <property type="entry name" value="ASCORBATE-SPECIFIC PTS SYSTEM EIIA COMPONENT"/>
    <property type="match status" value="1"/>
</dbReference>
<keyword evidence="7" id="KW-0418">Kinase</keyword>
<evidence type="ECO:0000259" key="11">
    <source>
        <dbReference type="PROSITE" id="PS51094"/>
    </source>
</evidence>
<evidence type="ECO:0000313" key="12">
    <source>
        <dbReference type="EMBL" id="NMF56408.1"/>
    </source>
</evidence>
<keyword evidence="3" id="KW-0963">Cytoplasm</keyword>
<keyword evidence="5" id="KW-0808">Transferase</keyword>
<keyword evidence="2" id="KW-0813">Transport</keyword>
<keyword evidence="4" id="KW-0597">Phosphoprotein</keyword>
<dbReference type="Proteomes" id="UP000546970">
    <property type="component" value="Unassembled WGS sequence"/>
</dbReference>
<organism evidence="12 13">
    <name type="scientific">Collinsella acetigenes</name>
    <dbReference type="NCBI Taxonomy" id="2713419"/>
    <lineage>
        <taxon>Bacteria</taxon>
        <taxon>Bacillati</taxon>
        <taxon>Actinomycetota</taxon>
        <taxon>Coriobacteriia</taxon>
        <taxon>Coriobacteriales</taxon>
        <taxon>Coriobacteriaceae</taxon>
        <taxon>Collinsella</taxon>
    </lineage>
</organism>
<comment type="subcellular location">
    <subcellularLocation>
        <location evidence="1">Cytoplasm</location>
    </subcellularLocation>
</comment>
<evidence type="ECO:0000256" key="1">
    <source>
        <dbReference type="ARBA" id="ARBA00004496"/>
    </source>
</evidence>
<dbReference type="PROSITE" id="PS00372">
    <property type="entry name" value="PTS_EIIA_TYPE_2_HIS"/>
    <property type="match status" value="1"/>
</dbReference>
<dbReference type="PANTHER" id="PTHR36203:SF1">
    <property type="entry name" value="ASCORBATE-SPECIFIC PTS SYSTEM EIIA COMPONENT"/>
    <property type="match status" value="1"/>
</dbReference>
<dbReference type="InterPro" id="IPR016152">
    <property type="entry name" value="PTrfase/Anion_transptr"/>
</dbReference>
<dbReference type="AlphaFoldDB" id="A0A7X9UDC4"/>
<accession>A0A7X9UDC4</accession>
<dbReference type="InterPro" id="IPR002178">
    <property type="entry name" value="PTS_EIIA_type-2_dom"/>
</dbReference>
<dbReference type="RefSeq" id="WP_022387573.1">
    <property type="nucleotide sequence ID" value="NZ_JABBCP010000007.1"/>
</dbReference>
<evidence type="ECO:0000256" key="2">
    <source>
        <dbReference type="ARBA" id="ARBA00022448"/>
    </source>
</evidence>
<dbReference type="SUPFAM" id="SSF55804">
    <property type="entry name" value="Phoshotransferase/anion transport protein"/>
    <property type="match status" value="1"/>
</dbReference>